<dbReference type="InterPro" id="IPR003653">
    <property type="entry name" value="Peptidase_C48_C"/>
</dbReference>
<name>A0A0D3ABX1_BRAOL</name>
<feature type="domain" description="Ubiquitin-like protease family profile" evidence="5">
    <location>
        <begin position="805"/>
        <end position="982"/>
    </location>
</feature>
<dbReference type="SUPFAM" id="SSF54001">
    <property type="entry name" value="Cysteine proteinases"/>
    <property type="match status" value="1"/>
</dbReference>
<comment type="similarity">
    <text evidence="1">Belongs to the peptidase C48 family.</text>
</comment>
<evidence type="ECO:0000259" key="5">
    <source>
        <dbReference type="PROSITE" id="PS50600"/>
    </source>
</evidence>
<dbReference type="EnsemblPlants" id="Bo1g108300.1">
    <property type="protein sequence ID" value="Bo1g108300.1"/>
    <property type="gene ID" value="Bo1g108300"/>
</dbReference>
<evidence type="ECO:0000256" key="2">
    <source>
        <dbReference type="ARBA" id="ARBA00022670"/>
    </source>
</evidence>
<proteinExistence type="inferred from homology"/>
<keyword evidence="3" id="KW-0378">Hydrolase</keyword>
<evidence type="ECO:0000313" key="7">
    <source>
        <dbReference type="Proteomes" id="UP000032141"/>
    </source>
</evidence>
<accession>A0A0D3ABX1</accession>
<dbReference type="Gramene" id="Bo1g108300.1">
    <property type="protein sequence ID" value="Bo1g108300.1"/>
    <property type="gene ID" value="Bo1g108300"/>
</dbReference>
<dbReference type="GO" id="GO:0008234">
    <property type="term" value="F:cysteine-type peptidase activity"/>
    <property type="evidence" value="ECO:0007669"/>
    <property type="project" value="InterPro"/>
</dbReference>
<dbReference type="Gene3D" id="3.40.395.10">
    <property type="entry name" value="Adenoviral Proteinase, Chain A"/>
    <property type="match status" value="1"/>
</dbReference>
<dbReference type="Proteomes" id="UP000032141">
    <property type="component" value="Chromosome C1"/>
</dbReference>
<dbReference type="PANTHER" id="PTHR48449">
    <property type="entry name" value="DUF1985 DOMAIN-CONTAINING PROTEIN"/>
    <property type="match status" value="1"/>
</dbReference>
<dbReference type="InterPro" id="IPR038765">
    <property type="entry name" value="Papain-like_cys_pep_sf"/>
</dbReference>
<evidence type="ECO:0000256" key="1">
    <source>
        <dbReference type="ARBA" id="ARBA00005234"/>
    </source>
</evidence>
<dbReference type="AlphaFoldDB" id="A0A0D3ABX1"/>
<organism evidence="6 7">
    <name type="scientific">Brassica oleracea var. oleracea</name>
    <dbReference type="NCBI Taxonomy" id="109376"/>
    <lineage>
        <taxon>Eukaryota</taxon>
        <taxon>Viridiplantae</taxon>
        <taxon>Streptophyta</taxon>
        <taxon>Embryophyta</taxon>
        <taxon>Tracheophyta</taxon>
        <taxon>Spermatophyta</taxon>
        <taxon>Magnoliopsida</taxon>
        <taxon>eudicotyledons</taxon>
        <taxon>Gunneridae</taxon>
        <taxon>Pentapetalae</taxon>
        <taxon>rosids</taxon>
        <taxon>malvids</taxon>
        <taxon>Brassicales</taxon>
        <taxon>Brassicaceae</taxon>
        <taxon>Brassiceae</taxon>
        <taxon>Brassica</taxon>
    </lineage>
</organism>
<feature type="region of interest" description="Disordered" evidence="4">
    <location>
        <begin position="469"/>
        <end position="515"/>
    </location>
</feature>
<reference evidence="6 7" key="1">
    <citation type="journal article" date="2014" name="Genome Biol.">
        <title>Transcriptome and methylome profiling reveals relics of genome dominance in the mesopolyploid Brassica oleracea.</title>
        <authorList>
            <person name="Parkin I.A."/>
            <person name="Koh C."/>
            <person name="Tang H."/>
            <person name="Robinson S.J."/>
            <person name="Kagale S."/>
            <person name="Clarke W.E."/>
            <person name="Town C.D."/>
            <person name="Nixon J."/>
            <person name="Krishnakumar V."/>
            <person name="Bidwell S.L."/>
            <person name="Denoeud F."/>
            <person name="Belcram H."/>
            <person name="Links M.G."/>
            <person name="Just J."/>
            <person name="Clarke C."/>
            <person name="Bender T."/>
            <person name="Huebert T."/>
            <person name="Mason A.S."/>
            <person name="Pires J.C."/>
            <person name="Barker G."/>
            <person name="Moore J."/>
            <person name="Walley P.G."/>
            <person name="Manoli S."/>
            <person name="Batley J."/>
            <person name="Edwards D."/>
            <person name="Nelson M.N."/>
            <person name="Wang X."/>
            <person name="Paterson A.H."/>
            <person name="King G."/>
            <person name="Bancroft I."/>
            <person name="Chalhoub B."/>
            <person name="Sharpe A.G."/>
        </authorList>
    </citation>
    <scope>NUCLEOTIDE SEQUENCE</scope>
    <source>
        <strain evidence="6 7">cv. TO1000</strain>
    </source>
</reference>
<evidence type="ECO:0000256" key="4">
    <source>
        <dbReference type="SAM" id="MobiDB-lite"/>
    </source>
</evidence>
<dbReference type="GO" id="GO:0006508">
    <property type="term" value="P:proteolysis"/>
    <property type="evidence" value="ECO:0007669"/>
    <property type="project" value="UniProtKB-KW"/>
</dbReference>
<dbReference type="eggNOG" id="ENOG502SYKR">
    <property type="taxonomic scope" value="Eukaryota"/>
</dbReference>
<evidence type="ECO:0000256" key="3">
    <source>
        <dbReference type="ARBA" id="ARBA00022801"/>
    </source>
</evidence>
<dbReference type="OMA" id="ADPPCKK"/>
<feature type="region of interest" description="Disordered" evidence="4">
    <location>
        <begin position="1"/>
        <end position="20"/>
    </location>
</feature>
<dbReference type="PROSITE" id="PS50600">
    <property type="entry name" value="ULP_PROTEASE"/>
    <property type="match status" value="1"/>
</dbReference>
<feature type="compositionally biased region" description="Acidic residues" evidence="4">
    <location>
        <begin position="502"/>
        <end position="511"/>
    </location>
</feature>
<feature type="region of interest" description="Disordered" evidence="4">
    <location>
        <begin position="625"/>
        <end position="689"/>
    </location>
</feature>
<feature type="compositionally biased region" description="Basic residues" evidence="4">
    <location>
        <begin position="478"/>
        <end position="488"/>
    </location>
</feature>
<keyword evidence="2" id="KW-0645">Protease</keyword>
<dbReference type="PANTHER" id="PTHR48449:SF1">
    <property type="entry name" value="DUF1985 DOMAIN-CONTAINING PROTEIN"/>
    <property type="match status" value="1"/>
</dbReference>
<keyword evidence="7" id="KW-1185">Reference proteome</keyword>
<sequence length="1021" mass="113744">MSSRKKRVAKSGGKEIAHPTEVVGNQRLPSRLFATDRYPSKRFNLNASLEYLLLVRDVLEGTDEMERLLGSCFGSLFRLPVRRCAFSAKLVHGLLTRQLVTKKRLELWHVFGGDPMRFSLAKFGHVTGLPCGEFEEGYVVDDKARPPKADYVFWDRLLGASRRDITIAEVATMVAGDKEMPPTRKLKLCLIIIVDGVLLATNQEPKPSVKHVKRLEKLDRFLSFQWGRESFWWTISSMIPPAKVIGKCDDPNGVFCRKLRQETKVLDGFPWALQLWAFEAILGLIARLGGNDEQTLLTYDGKKLPQQMGLGLVDVLHSEHDPKLTVQPMYEPGGDKEDGWGEFDCEILGRKVAYMVGLVKAGHKFRKGEWVGGDAEEPIYNHEEATKDKKRKPSRGPSREQEGHALKQRRLSWFFSRKVPGGGHDVAELQAKVEKLSKGFASLEKVVGKQARLLKKLVVKRKSKFSTSKLSGLGLKRREGRRGGTRPKKLFDGSPPVGSDCSSDEDGDDQLVADPPCKKEQDVVPLEAVYTGGVDKEGTMIFFGSGSNTFYVTEDEVLNNKALCGEGVVANAHPLSYVKQDDDVGSLRGDDGDGGGIGTEVDFGELNKLVGVITRDALITSPVQKVCEDQTSGKEPESKEKSAAEEKGDVGETEVTIHQEKDEAVEEEAVKEGRFKEKEDGGVEDVGGSEGLVNVADEEKGDVVGTTCEVAAADGVEGGNEDESAEDKMLAREETMVELSDSSPCPRSEKHKPVEKEADLAALLLAKERFTMDKLVPEVEDPDYAFFESVLVLNPKVLHLNAGGYNLENQFFLDLAAPRKWVSTEHMEALIDYVGVRHDERLRQRRCIFLKPWFIAHLQGKARSFNAAKFNKGRVERDGDTLYTPMIWDGNHWVGLCISLTDWRVLVLDPNPKLKDMGAVRGLLDSVAQMLPYLVEKVCPPPAEGTYNYEPFAVERMGGEGSYENRRSSDCESVAIKFMELHVLGNPHPRMDGLTDDLVDLIRKQFAMDLYKDWVVPLLHR</sequence>
<dbReference type="Pfam" id="PF02902">
    <property type="entry name" value="Peptidase_C48"/>
    <property type="match status" value="1"/>
</dbReference>
<dbReference type="Pfam" id="PF09331">
    <property type="entry name" value="DUF1985"/>
    <property type="match status" value="1"/>
</dbReference>
<feature type="region of interest" description="Disordered" evidence="4">
    <location>
        <begin position="381"/>
        <end position="405"/>
    </location>
</feature>
<protein>
    <recommendedName>
        <fullName evidence="5">Ubiquitin-like protease family profile domain-containing protein</fullName>
    </recommendedName>
</protein>
<reference evidence="6" key="2">
    <citation type="submission" date="2015-03" db="UniProtKB">
        <authorList>
            <consortium name="EnsemblPlants"/>
        </authorList>
    </citation>
    <scope>IDENTIFICATION</scope>
</reference>
<feature type="compositionally biased region" description="Basic and acidic residues" evidence="4">
    <location>
        <begin position="626"/>
        <end position="681"/>
    </location>
</feature>
<dbReference type="HOGENOM" id="CLU_010327_0_0_1"/>
<evidence type="ECO:0000313" key="6">
    <source>
        <dbReference type="EnsemblPlants" id="Bo1g108300.1"/>
    </source>
</evidence>
<dbReference type="InterPro" id="IPR015410">
    <property type="entry name" value="DUF1985"/>
</dbReference>